<dbReference type="EMBL" id="QTSX02001539">
    <property type="protein sequence ID" value="KAJ9080610.1"/>
    <property type="molecule type" value="Genomic_DNA"/>
</dbReference>
<sequence>MKLLFAVLPGLLAGIEYHCVEADIRRHISSGEYTYFWIFFDPPDSAPRQVCGGRVGCCAAGFCFEYLKNNWFSFDMLVTFPNNRTRKRTIAYNLGELTNNGPWDYQSTVNTCLV</sequence>
<dbReference type="Proteomes" id="UP001165960">
    <property type="component" value="Unassembled WGS sequence"/>
</dbReference>
<protein>
    <submittedName>
        <fullName evidence="1">Uncharacterized protein</fullName>
    </submittedName>
</protein>
<organism evidence="1 2">
    <name type="scientific">Entomophthora muscae</name>
    <dbReference type="NCBI Taxonomy" id="34485"/>
    <lineage>
        <taxon>Eukaryota</taxon>
        <taxon>Fungi</taxon>
        <taxon>Fungi incertae sedis</taxon>
        <taxon>Zoopagomycota</taxon>
        <taxon>Entomophthoromycotina</taxon>
        <taxon>Entomophthoromycetes</taxon>
        <taxon>Entomophthorales</taxon>
        <taxon>Entomophthoraceae</taxon>
        <taxon>Entomophthora</taxon>
    </lineage>
</organism>
<evidence type="ECO:0000313" key="1">
    <source>
        <dbReference type="EMBL" id="KAJ9080610.1"/>
    </source>
</evidence>
<comment type="caution">
    <text evidence="1">The sequence shown here is derived from an EMBL/GenBank/DDBJ whole genome shotgun (WGS) entry which is preliminary data.</text>
</comment>
<name>A0ACC2U1G9_9FUNG</name>
<accession>A0ACC2U1G9</accession>
<gene>
    <name evidence="1" type="ORF">DSO57_1023108</name>
</gene>
<proteinExistence type="predicted"/>
<evidence type="ECO:0000313" key="2">
    <source>
        <dbReference type="Proteomes" id="UP001165960"/>
    </source>
</evidence>
<keyword evidence="2" id="KW-1185">Reference proteome</keyword>
<reference evidence="1" key="1">
    <citation type="submission" date="2022-04" db="EMBL/GenBank/DDBJ databases">
        <title>Genome of the entomopathogenic fungus Entomophthora muscae.</title>
        <authorList>
            <person name="Elya C."/>
            <person name="Lovett B.R."/>
            <person name="Lee E."/>
            <person name="Macias A.M."/>
            <person name="Hajek A.E."/>
            <person name="De Bivort B.L."/>
            <person name="Kasson M.T."/>
            <person name="De Fine Licht H.H."/>
            <person name="Stajich J.E."/>
        </authorList>
    </citation>
    <scope>NUCLEOTIDE SEQUENCE</scope>
    <source>
        <strain evidence="1">Berkeley</strain>
    </source>
</reference>